<evidence type="ECO:0000259" key="9">
    <source>
        <dbReference type="PROSITE" id="PS50850"/>
    </source>
</evidence>
<keyword evidence="4" id="KW-1003">Cell membrane</keyword>
<comment type="subcellular location">
    <subcellularLocation>
        <location evidence="1">Cell membrane</location>
        <topology evidence="1">Multi-pass membrane protein</topology>
    </subcellularLocation>
</comment>
<evidence type="ECO:0000256" key="3">
    <source>
        <dbReference type="ARBA" id="ARBA00022448"/>
    </source>
</evidence>
<name>A0A4D4J1Y5_9PSEU</name>
<dbReference type="EMBL" id="BJFL01000001">
    <property type="protein sequence ID" value="GDY28639.1"/>
    <property type="molecule type" value="Genomic_DNA"/>
</dbReference>
<dbReference type="RefSeq" id="WP_225978013.1">
    <property type="nucleotide sequence ID" value="NZ_BJFL01000001.1"/>
</dbReference>
<organism evidence="10 11">
    <name type="scientific">Gandjariella thermophila</name>
    <dbReference type="NCBI Taxonomy" id="1931992"/>
    <lineage>
        <taxon>Bacteria</taxon>
        <taxon>Bacillati</taxon>
        <taxon>Actinomycetota</taxon>
        <taxon>Actinomycetes</taxon>
        <taxon>Pseudonocardiales</taxon>
        <taxon>Pseudonocardiaceae</taxon>
        <taxon>Gandjariella</taxon>
    </lineage>
</organism>
<dbReference type="InterPro" id="IPR000109">
    <property type="entry name" value="POT_fam"/>
</dbReference>
<feature type="domain" description="Major facilitator superfamily (MFS) profile" evidence="9">
    <location>
        <begin position="24"/>
        <end position="486"/>
    </location>
</feature>
<feature type="transmembrane region" description="Helical" evidence="8">
    <location>
        <begin position="94"/>
        <end position="112"/>
    </location>
</feature>
<feature type="transmembrane region" description="Helical" evidence="8">
    <location>
        <begin position="337"/>
        <end position="356"/>
    </location>
</feature>
<dbReference type="GO" id="GO:0042937">
    <property type="term" value="F:tripeptide transmembrane transporter activity"/>
    <property type="evidence" value="ECO:0007669"/>
    <property type="project" value="UniProtKB-ARBA"/>
</dbReference>
<keyword evidence="5 8" id="KW-0812">Transmembrane</keyword>
<feature type="transmembrane region" description="Helical" evidence="8">
    <location>
        <begin position="157"/>
        <end position="176"/>
    </location>
</feature>
<evidence type="ECO:0000256" key="4">
    <source>
        <dbReference type="ARBA" id="ARBA00022475"/>
    </source>
</evidence>
<proteinExistence type="inferred from homology"/>
<comment type="similarity">
    <text evidence="2">Belongs to the major facilitator superfamily. Proton-dependent oligopeptide transporter (POT/PTR) (TC 2.A.17) family.</text>
</comment>
<dbReference type="InterPro" id="IPR050171">
    <property type="entry name" value="MFS_Transporters"/>
</dbReference>
<evidence type="ECO:0000256" key="7">
    <source>
        <dbReference type="ARBA" id="ARBA00023136"/>
    </source>
</evidence>
<feature type="transmembrane region" description="Helical" evidence="8">
    <location>
        <begin position="463"/>
        <end position="482"/>
    </location>
</feature>
<feature type="transmembrane region" description="Helical" evidence="8">
    <location>
        <begin position="226"/>
        <end position="248"/>
    </location>
</feature>
<dbReference type="AlphaFoldDB" id="A0A4D4J1Y5"/>
<keyword evidence="3" id="KW-0813">Transport</keyword>
<dbReference type="GO" id="GO:0015333">
    <property type="term" value="F:peptide:proton symporter activity"/>
    <property type="evidence" value="ECO:0007669"/>
    <property type="project" value="UniProtKB-ARBA"/>
</dbReference>
<dbReference type="GO" id="GO:0035443">
    <property type="term" value="P:tripeptide transmembrane transport"/>
    <property type="evidence" value="ECO:0007669"/>
    <property type="project" value="UniProtKB-ARBA"/>
</dbReference>
<evidence type="ECO:0000313" key="11">
    <source>
        <dbReference type="Proteomes" id="UP000298860"/>
    </source>
</evidence>
<dbReference type="GO" id="GO:0071916">
    <property type="term" value="F:dipeptide transmembrane transporter activity"/>
    <property type="evidence" value="ECO:0007669"/>
    <property type="project" value="UniProtKB-ARBA"/>
</dbReference>
<feature type="transmembrane region" description="Helical" evidence="8">
    <location>
        <begin position="288"/>
        <end position="305"/>
    </location>
</feature>
<dbReference type="FunFam" id="1.20.1250.20:FF:000017">
    <property type="entry name" value="Dipeptide and tripeptide permease A"/>
    <property type="match status" value="1"/>
</dbReference>
<keyword evidence="6 8" id="KW-1133">Transmembrane helix</keyword>
<accession>A0A4D4J1Y5</accession>
<feature type="transmembrane region" description="Helical" evidence="8">
    <location>
        <begin position="397"/>
        <end position="417"/>
    </location>
</feature>
<evidence type="ECO:0000256" key="6">
    <source>
        <dbReference type="ARBA" id="ARBA00022989"/>
    </source>
</evidence>
<dbReference type="InterPro" id="IPR036259">
    <property type="entry name" value="MFS_trans_sf"/>
</dbReference>
<dbReference type="GO" id="GO:0005886">
    <property type="term" value="C:plasma membrane"/>
    <property type="evidence" value="ECO:0007669"/>
    <property type="project" value="UniProtKB-SubCell"/>
</dbReference>
<feature type="transmembrane region" description="Helical" evidence="8">
    <location>
        <begin position="182"/>
        <end position="202"/>
    </location>
</feature>
<feature type="transmembrane region" description="Helical" evidence="8">
    <location>
        <begin position="368"/>
        <end position="391"/>
    </location>
</feature>
<keyword evidence="7 8" id="KW-0472">Membrane</keyword>
<feature type="transmembrane region" description="Helical" evidence="8">
    <location>
        <begin position="254"/>
        <end position="276"/>
    </location>
</feature>
<dbReference type="InterPro" id="IPR005279">
    <property type="entry name" value="Dipep/tripep_permease"/>
</dbReference>
<evidence type="ECO:0000256" key="2">
    <source>
        <dbReference type="ARBA" id="ARBA00005982"/>
    </source>
</evidence>
<sequence length="493" mass="51907">MTATASTPTAPQKGFFGHPRGLSTLFFTEMWERLSYYGMKSILLYYMYDQVVKGGLGIPSGTAKALVAVYGAALYMSGIVGGWVADRLLGSRRSILYGGILIMFAHICLAVPAGRGALYASMVLLVLGTGLLKTNISNTVGGLYDKQDTRRDAGFSIFYMGVNTGAFLAPFIVGTLGQKVNYHAGFSVAAVGMAIGLIQYVLGQRHLGDAGRLPTNPLTPAERGRFSLIAGAGVAALVVLVVVLAVTGVLTADLVINVITALSVLVPLGYFAVMLRSGRTTAVERSRVVAYIPLFVASVAFWFIQEQGASVLAQYADQRTDLNAFGFAIPSSWFQSVNPVVIIVLAPAFAALWMKLGTRQPTTPRKFAYGLLLAGLSYLVLVVPAVVAGTGVKANPLWLTVSFVLVTLGELCLSPVGLSATTKLAPAAFAAQTMGLWFTSDAAAQGLSAQVVKLYTPATEAGYFGVVGGVVLVLGVALYLIAPAIHRKMQGVD</sequence>
<dbReference type="Gene3D" id="1.20.1250.20">
    <property type="entry name" value="MFS general substrate transporter like domains"/>
    <property type="match status" value="1"/>
</dbReference>
<evidence type="ECO:0000256" key="1">
    <source>
        <dbReference type="ARBA" id="ARBA00004651"/>
    </source>
</evidence>
<evidence type="ECO:0000256" key="8">
    <source>
        <dbReference type="SAM" id="Phobius"/>
    </source>
</evidence>
<dbReference type="SUPFAM" id="SSF103473">
    <property type="entry name" value="MFS general substrate transporter"/>
    <property type="match status" value="1"/>
</dbReference>
<dbReference type="CDD" id="cd17346">
    <property type="entry name" value="MFS_DtpA_like"/>
    <property type="match status" value="1"/>
</dbReference>
<dbReference type="NCBIfam" id="TIGR00924">
    <property type="entry name" value="yjdL_sub1_fam"/>
    <property type="match status" value="1"/>
</dbReference>
<protein>
    <submittedName>
        <fullName evidence="10">MFS transporter</fullName>
    </submittedName>
</protein>
<dbReference type="PROSITE" id="PS50850">
    <property type="entry name" value="MFS"/>
    <property type="match status" value="1"/>
</dbReference>
<keyword evidence="11" id="KW-1185">Reference proteome</keyword>
<gene>
    <name evidence="10" type="primary">ptr2</name>
    <name evidence="10" type="ORF">GTS_02720</name>
</gene>
<comment type="caution">
    <text evidence="10">The sequence shown here is derived from an EMBL/GenBank/DDBJ whole genome shotgun (WGS) entry which is preliminary data.</text>
</comment>
<feature type="transmembrane region" description="Helical" evidence="8">
    <location>
        <begin position="65"/>
        <end position="85"/>
    </location>
</feature>
<dbReference type="Pfam" id="PF00854">
    <property type="entry name" value="PTR2"/>
    <property type="match status" value="1"/>
</dbReference>
<evidence type="ECO:0000313" key="10">
    <source>
        <dbReference type="EMBL" id="GDY28639.1"/>
    </source>
</evidence>
<dbReference type="Proteomes" id="UP000298860">
    <property type="component" value="Unassembled WGS sequence"/>
</dbReference>
<evidence type="ECO:0000256" key="5">
    <source>
        <dbReference type="ARBA" id="ARBA00022692"/>
    </source>
</evidence>
<dbReference type="PANTHER" id="PTHR23517">
    <property type="entry name" value="RESISTANCE PROTEIN MDTM, PUTATIVE-RELATED-RELATED"/>
    <property type="match status" value="1"/>
</dbReference>
<dbReference type="InterPro" id="IPR020846">
    <property type="entry name" value="MFS_dom"/>
</dbReference>
<dbReference type="PANTHER" id="PTHR23517:SF15">
    <property type="entry name" value="PROTON-DEPENDENT OLIGOPEPTIDE FAMILY TRANSPORT PROTEIN"/>
    <property type="match status" value="1"/>
</dbReference>
<reference evidence="11" key="1">
    <citation type="submission" date="2019-04" db="EMBL/GenBank/DDBJ databases">
        <title>Draft genome sequence of Pseudonocardiaceae bacterium SL3-2-4.</title>
        <authorList>
            <person name="Ningsih F."/>
            <person name="Yokota A."/>
            <person name="Sakai Y."/>
            <person name="Nanatani K."/>
            <person name="Yabe S."/>
            <person name="Oetari A."/>
            <person name="Sjamsuridzal W."/>
        </authorList>
    </citation>
    <scope>NUCLEOTIDE SEQUENCE [LARGE SCALE GENOMIC DNA]</scope>
    <source>
        <strain evidence="11">SL3-2-4</strain>
    </source>
</reference>